<evidence type="ECO:0000256" key="1">
    <source>
        <dbReference type="ARBA" id="ARBA00022676"/>
    </source>
</evidence>
<sequence length="2913" mass="320191">MATTWLHAVLSPARSLSGRRRWRGWVGADADEEAPLRAELFTGEQMEQHGRRLATLHESVLMRTPDQLLPRLADNERALIGVCTLLAQAEGPQRRTTPAGEWLLDNLHLIEEEIRIAKRHLPPGYSRELPRLRMGPSAGLPRAYDLAIQSVAHGEGRLARGTLTRFIASYQSVKPLLLGELWAIPIMLRLALIENLRRIAVRVASSRDESHLAAQWADRMSDAADTDPKGLILVVADMARSDPPMTAPFVAELARRLHGHSAALALPLSWVEQRLAEGHQTIEQLVQLEAQHQAMDQVSVSNSIGSLRLLGSTDWAEFVEALSAVEHALRQDPADVYGRMDFATRDAYRHAVERIARDGGASEVEVARAAVALAGRADHLVEPQRSCQTHVGYYLVDAGRPRLERQVGARPAALERARRRVARHPLAWYAGTIAVASVLLPAALLWWASAGGTQLFTSVRPGAWLVAAGLAVLIASSQLAVSLVNRLVTLFTRPRPLPRMDFSLGIPRGSRTLVVVPTLLDTEEGIGELADALEVRFLANRDAQLRFGLLTDFHDAPAEHRDGDEGLLRCARSRIEALNRKYGEPDTDTDSDAGDRFFLFHRPRLWNPAERTWMGYERKRGKLAAVNALLRDGSAGHFSLVVGDTARLSGVRYVITLDTDTQLPRDSAWKLVASMAHPLNRPRFGGAPGARRVVEGYGILQPRVGVSVAAANRTRYGRLHGGDSGIDPYTRAVSDVYQDLFGEGSFIGKGIYDVDAFESALGGRLPENLVLSHDLLEGCYARSGLLSDVELVEESPSRYDADVKRRHRWMRGDWQIAGWLLPRLRLRVNETADSAQARQSWVRNPLSSLSRWKIADNLRRSLVPPALTLGFVLGWTVLQPPWLWTAAALAVIFVPPLMGLLADLARKPADQRMPQHLASIVPQTLRSLGQALLTLACLPYEAFVSLDAIFRTAWRLGLSKRRLLEWQPSSDASRHRAGSAATDFMETTRRMGVAPALALAVAAGLATWGAEALPAAAAVLLLWFVSPGIVWGLNRPLERRQSVLDAAQVAAMRALARRTWAFFDTFVTADDNFLPPDNLQEQPVARLAHRTSPTNIGLSLLANLAAHDFGHVTTEQLIERTAATLGTMERMERYRGHFLNWYDTRSLQPLLPRYVSSVDSGNLAGHLLTLRAGLLLLADEEPRFDRVFSGLADTLALLREDADAEARTGLLPRFATLLERREPGTGPATAGDVKLLGALHRCAVDIQAELDNRAAGATDDARRWAQALVQQCAAALAELARLAPGASGGLVPAWDAAALQAQGHALRGLAQRAGALAEMEQGFLYDPARHLLAIGYNVDERRRDAGHYDLLASEVRLAAFVAIAQAQLPQQSWFTLGRQAAPMGGRPVLLSWSGSMFEYLMPMLVMPSYEHTLLDQTVRGAVERQIHYGKQRGVPWGVSESGYNLTDAHLNYQYRAFGVPGLGLKRGLAEDLVVAPYASVMALMVDPAAAALNLRRLAAEGLAGTFGYFEAVDYTPSRLPRGEARAIVRSYMAHHQGMSLLALDYVLLDRPMQRRFESDPRLRATLLLLQERVPKAVAFHHVAAAEQAGERAALPGDETPLRLIATPDTPWPEVQLLSNGRYHVMLTNAGGGCSRWKELAVTRWHEDATSDAWGSFCYLRDLDTGVFWSNTHQPTCGQPEHYEAIFTEGRAEFRRRDQGIEAYTEIVVSPEDDIELRRLRLTNLSRVPRRIEVTSYAEVVLATAAADAQHPAFSKLFVQTEIVDDPAAIICTRRPRAAEEPAPWACHLVAVHGAVAGPPSHETDRARFIGRGRHLDAPAALLGAGPLSGTAGAVLDPVMATRRVVSLEPEQTALIDLVHGAAQDRAACLALVHKYADRRLADRVFDMAWTHSQVSLRQLNASEADAQLYARLANTIVYAQPTLRAPTAVLLRNRRAQSGLWGYAISGDLPIVLLQVGEASNIELVRQLVQAHAWWRLKGLAVDLVIWNEERDVYRQRLQEQILALIAGSVESHVVDRPGGIFVRHPDQIALEDRVLLQSVARAVISDRLGSLADQVGRKRVSERRVEALQPTRPVAPAVPGAGPARPALLLDNGIGGFSADGREYVIAPPPGQRPPAPWVNVIANPRFGTVVSESGSSYTWCENAHELRLTPWHNDPVTDDGGEALYLRDEESGQVWQPAALPFPGDGAPDGTVPPHLARHGFGYSVFEHDEAGIHSELTVFVAVDAAVKLSRLVLRNDGDRVRLLSATAYVEWVLGDRRARTGAHIHTEVAADTGALCARNRYSNHFGDWVGFLDVDEGDRLAGTVTCDRTEFIGRNGSLRRPAALRNAHLSGRTGVALDPCAAIQVPVQLAPGESREITFRLGMGRSTDEAAQLVRRFRGSVAVHQALDEVRAYWRQLLGAVQVRTPDPALNLMANGWLVYQTLGCRILARSGYYQSGGAFGFRDQLQDAMALVHARPRVLRAHLLTCASRQFVEGDVQHWWHPPSGHGVRTHISDDYLWLPLALCRYVQATGDLDVLGESAPFLEGRPLPAEDESYYDLPARSSQSATLYEHAARALVHGLRFGAHGLPLMGAGDWNDGMNRVGHQGRGESVWLGFFLCEVLREFAPLARRHGDEALAQRCEDERRRLGERLEASAWDGQWYRRAWFDDGTPLGSQDNVECSIDSIAQSWAVLSGIGSPERTRQAMDAVAARLVRPAARLVQLLDPPFDRQGPNPGYIAGYVPGVRENGGQYTHAAVWTAMAFAALGDPARAWQVTELILPPHHGRTAEEVAVYKVEPYVAAADVYSVAPHTGRGGWTWYTGSAGWMYRLLVESLLGLRLHVDEDGARLGIEPCLPAHWTGFGVDYRYRETTYRIEIGLLDDDTEPASIELDGQVLHTSALALLDDGLTHQVRVRTARSRRAAAVEGAME</sequence>
<evidence type="ECO:0000259" key="5">
    <source>
        <dbReference type="Pfam" id="PF10091"/>
    </source>
</evidence>
<feature type="domain" description="Glycosyl hydrolase 94 supersandwich" evidence="4">
    <location>
        <begin position="2103"/>
        <end position="2381"/>
    </location>
</feature>
<dbReference type="InterPro" id="IPR033432">
    <property type="entry name" value="GH94_catalytic"/>
</dbReference>
<dbReference type="InterPro" id="IPR011013">
    <property type="entry name" value="Gal_mutarotase_sf_dom"/>
</dbReference>
<keyword evidence="3" id="KW-0812">Transmembrane</keyword>
<evidence type="ECO:0000313" key="8">
    <source>
        <dbReference type="Proteomes" id="UP000574067"/>
    </source>
</evidence>
<dbReference type="GO" id="GO:0030246">
    <property type="term" value="F:carbohydrate binding"/>
    <property type="evidence" value="ECO:0007669"/>
    <property type="project" value="InterPro"/>
</dbReference>
<feature type="transmembrane region" description="Helical" evidence="3">
    <location>
        <begin position="426"/>
        <end position="448"/>
    </location>
</feature>
<dbReference type="Gene3D" id="1.50.10.10">
    <property type="match status" value="1"/>
</dbReference>
<feature type="transmembrane region" description="Helical" evidence="3">
    <location>
        <begin position="991"/>
        <end position="1009"/>
    </location>
</feature>
<dbReference type="InterPro" id="IPR019282">
    <property type="entry name" value="Glycoamylase-like_cons_dom"/>
</dbReference>
<protein>
    <submittedName>
        <fullName evidence="7">Cyclic beta 1-2 glucan synthetase</fullName>
    </submittedName>
</protein>
<dbReference type="Gene3D" id="1.50.10.140">
    <property type="match status" value="2"/>
</dbReference>
<dbReference type="Gene3D" id="2.60.420.10">
    <property type="entry name" value="Maltose phosphorylase, domain 3"/>
    <property type="match status" value="1"/>
</dbReference>
<dbReference type="InterPro" id="IPR008928">
    <property type="entry name" value="6-hairpin_glycosidase_sf"/>
</dbReference>
<dbReference type="PANTHER" id="PTHR37469">
    <property type="entry name" value="CELLOBIONIC ACID PHOSPHORYLASE-RELATED"/>
    <property type="match status" value="1"/>
</dbReference>
<feature type="domain" description="Glycosyl hydrolase 94 catalytic" evidence="6">
    <location>
        <begin position="2396"/>
        <end position="2820"/>
    </location>
</feature>
<dbReference type="InterPro" id="IPR037824">
    <property type="entry name" value="GH94N_2_NdvB"/>
</dbReference>
<name>A0A848FGG1_9BURK</name>
<evidence type="ECO:0000313" key="7">
    <source>
        <dbReference type="EMBL" id="NML17343.1"/>
    </source>
</evidence>
<organism evidence="7 8">
    <name type="scientific">Azohydromonas caseinilytica</name>
    <dbReference type="NCBI Taxonomy" id="2728836"/>
    <lineage>
        <taxon>Bacteria</taxon>
        <taxon>Pseudomonadati</taxon>
        <taxon>Pseudomonadota</taxon>
        <taxon>Betaproteobacteria</taxon>
        <taxon>Burkholderiales</taxon>
        <taxon>Sphaerotilaceae</taxon>
        <taxon>Azohydromonas</taxon>
    </lineage>
</organism>
<dbReference type="Pfam" id="PF10091">
    <property type="entry name" value="Glycoamylase"/>
    <property type="match status" value="1"/>
</dbReference>
<keyword evidence="3" id="KW-0472">Membrane</keyword>
<dbReference type="Gene3D" id="2.70.98.40">
    <property type="entry name" value="Glycoside hydrolase, family 65, N-terminal domain"/>
    <property type="match status" value="2"/>
</dbReference>
<dbReference type="SUPFAM" id="SSF74650">
    <property type="entry name" value="Galactose mutarotase-like"/>
    <property type="match status" value="2"/>
</dbReference>
<accession>A0A848FGG1</accession>
<comment type="caution">
    <text evidence="7">The sequence shown here is derived from an EMBL/GenBank/DDBJ whole genome shotgun (WGS) entry which is preliminary data.</text>
</comment>
<dbReference type="GO" id="GO:0005975">
    <property type="term" value="P:carbohydrate metabolic process"/>
    <property type="evidence" value="ECO:0007669"/>
    <property type="project" value="InterPro"/>
</dbReference>
<dbReference type="Pfam" id="PF17167">
    <property type="entry name" value="Glyco_hydro_94"/>
    <property type="match status" value="1"/>
</dbReference>
<dbReference type="InterPro" id="IPR010383">
    <property type="entry name" value="Glyco_hydrolase_94_b-supersand"/>
</dbReference>
<keyword evidence="3" id="KW-1133">Transmembrane helix</keyword>
<feature type="transmembrane region" description="Helical" evidence="3">
    <location>
        <begin position="861"/>
        <end position="878"/>
    </location>
</feature>
<dbReference type="SMART" id="SM01068">
    <property type="entry name" value="CBM_X"/>
    <property type="match status" value="2"/>
</dbReference>
<gene>
    <name evidence="7" type="ORF">HHL10_20425</name>
</gene>
<dbReference type="SUPFAM" id="SSF48208">
    <property type="entry name" value="Six-hairpin glycosidases"/>
    <property type="match status" value="1"/>
</dbReference>
<dbReference type="Pfam" id="PF06165">
    <property type="entry name" value="GH94_b-supersand"/>
    <property type="match status" value="2"/>
</dbReference>
<dbReference type="CDD" id="cd11756">
    <property type="entry name" value="GH94N_ChvB_NdvB_1_like"/>
    <property type="match status" value="1"/>
</dbReference>
<dbReference type="InterPro" id="IPR037018">
    <property type="entry name" value="GH65_N"/>
</dbReference>
<keyword evidence="2" id="KW-0808">Transferase</keyword>
<dbReference type="GO" id="GO:0016757">
    <property type="term" value="F:glycosyltransferase activity"/>
    <property type="evidence" value="ECO:0007669"/>
    <property type="project" value="UniProtKB-KW"/>
</dbReference>
<dbReference type="RefSeq" id="WP_169162246.1">
    <property type="nucleotide sequence ID" value="NZ_JABBFW010000017.1"/>
</dbReference>
<dbReference type="InterPro" id="IPR052047">
    <property type="entry name" value="GH94_Enzymes"/>
</dbReference>
<dbReference type="Proteomes" id="UP000574067">
    <property type="component" value="Unassembled WGS sequence"/>
</dbReference>
<evidence type="ECO:0000259" key="6">
    <source>
        <dbReference type="Pfam" id="PF17167"/>
    </source>
</evidence>
<dbReference type="PANTHER" id="PTHR37469:SF2">
    <property type="entry name" value="CELLOBIONIC ACID PHOSPHORYLASE"/>
    <property type="match status" value="1"/>
</dbReference>
<feature type="transmembrane region" description="Helical" evidence="3">
    <location>
        <begin position="884"/>
        <end position="905"/>
    </location>
</feature>
<feature type="domain" description="Glycosyl hydrolase 94 supersandwich" evidence="4">
    <location>
        <begin position="1598"/>
        <end position="1877"/>
    </location>
</feature>
<feature type="domain" description="Glycoamylase-like" evidence="5">
    <location>
        <begin position="1347"/>
        <end position="1548"/>
    </location>
</feature>
<dbReference type="InterPro" id="IPR012341">
    <property type="entry name" value="6hp_glycosidase-like_sf"/>
</dbReference>
<keyword evidence="8" id="KW-1185">Reference proteome</keyword>
<evidence type="ECO:0000256" key="3">
    <source>
        <dbReference type="SAM" id="Phobius"/>
    </source>
</evidence>
<reference evidence="7 8" key="1">
    <citation type="submission" date="2020-04" db="EMBL/GenBank/DDBJ databases">
        <title>Azohydromonas sp. isolated from soil.</title>
        <authorList>
            <person name="Dahal R.H."/>
        </authorList>
    </citation>
    <scope>NUCLEOTIDE SEQUENCE [LARGE SCALE GENOMIC DNA]</scope>
    <source>
        <strain evidence="7 8">G-1-1-14</strain>
    </source>
</reference>
<dbReference type="EMBL" id="JABBFW010000017">
    <property type="protein sequence ID" value="NML17343.1"/>
    <property type="molecule type" value="Genomic_DNA"/>
</dbReference>
<keyword evidence="1" id="KW-0328">Glycosyltransferase</keyword>
<dbReference type="InterPro" id="IPR037820">
    <property type="entry name" value="GH94N_NdvB"/>
</dbReference>
<evidence type="ECO:0000256" key="2">
    <source>
        <dbReference type="ARBA" id="ARBA00022679"/>
    </source>
</evidence>
<proteinExistence type="predicted"/>
<evidence type="ECO:0000259" key="4">
    <source>
        <dbReference type="Pfam" id="PF06165"/>
    </source>
</evidence>
<feature type="transmembrane region" description="Helical" evidence="3">
    <location>
        <begin position="463"/>
        <end position="485"/>
    </location>
</feature>
<dbReference type="CDD" id="cd11753">
    <property type="entry name" value="GH94N_ChvB_NdvB_2_like"/>
    <property type="match status" value="1"/>
</dbReference>